<keyword evidence="2" id="KW-1185">Reference proteome</keyword>
<dbReference type="OrthoDB" id="1412689at2759"/>
<reference evidence="3" key="2">
    <citation type="submission" date="2025-08" db="UniProtKB">
        <authorList>
            <consortium name="RefSeq"/>
        </authorList>
    </citation>
    <scope>IDENTIFICATION</scope>
    <source>
        <tissue evidence="3">Etiolated seedlings</tissue>
    </source>
</reference>
<accession>A0A3Q7X2F6</accession>
<dbReference type="STRING" id="3827.A0A3Q7X2F6"/>
<proteinExistence type="predicted"/>
<dbReference type="Pfam" id="PF07727">
    <property type="entry name" value="RVT_2"/>
    <property type="match status" value="2"/>
</dbReference>
<gene>
    <name evidence="3" type="primary">LOC113785507</name>
</gene>
<dbReference type="Proteomes" id="UP000087171">
    <property type="component" value="Chromosome Ca2"/>
</dbReference>
<dbReference type="InterPro" id="IPR013103">
    <property type="entry name" value="RVT_2"/>
</dbReference>
<dbReference type="CDD" id="cd09272">
    <property type="entry name" value="RNase_HI_RT_Ty1"/>
    <property type="match status" value="1"/>
</dbReference>
<feature type="domain" description="Reverse transcriptase Ty1/copia-type" evidence="1">
    <location>
        <begin position="64"/>
        <end position="187"/>
    </location>
</feature>
<dbReference type="SUPFAM" id="SSF56672">
    <property type="entry name" value="DNA/RNA polymerases"/>
    <property type="match status" value="1"/>
</dbReference>
<dbReference type="RefSeq" id="XP_027187919.1">
    <property type="nucleotide sequence ID" value="XM_027332118.1"/>
</dbReference>
<protein>
    <submittedName>
        <fullName evidence="3">Uncharacterized protein LOC113785507</fullName>
    </submittedName>
</protein>
<name>A0A3Q7X2F6_CICAR</name>
<organism evidence="2 3">
    <name type="scientific">Cicer arietinum</name>
    <name type="common">Chickpea</name>
    <name type="synonym">Garbanzo</name>
    <dbReference type="NCBI Taxonomy" id="3827"/>
    <lineage>
        <taxon>Eukaryota</taxon>
        <taxon>Viridiplantae</taxon>
        <taxon>Streptophyta</taxon>
        <taxon>Embryophyta</taxon>
        <taxon>Tracheophyta</taxon>
        <taxon>Spermatophyta</taxon>
        <taxon>Magnoliopsida</taxon>
        <taxon>eudicotyledons</taxon>
        <taxon>Gunneridae</taxon>
        <taxon>Pentapetalae</taxon>
        <taxon>rosids</taxon>
        <taxon>fabids</taxon>
        <taxon>Fabales</taxon>
        <taxon>Fabaceae</taxon>
        <taxon>Papilionoideae</taxon>
        <taxon>50 kb inversion clade</taxon>
        <taxon>NPAAA clade</taxon>
        <taxon>Hologalegina</taxon>
        <taxon>IRL clade</taxon>
        <taxon>Cicereae</taxon>
        <taxon>Cicer</taxon>
    </lineage>
</organism>
<dbReference type="PANTHER" id="PTHR11439">
    <property type="entry name" value="GAG-POL-RELATED RETROTRANSPOSON"/>
    <property type="match status" value="1"/>
</dbReference>
<reference evidence="2" key="1">
    <citation type="journal article" date="2013" name="Nat. Biotechnol.">
        <title>Draft genome sequence of chickpea (Cicer arietinum) provides a resource for trait improvement.</title>
        <authorList>
            <person name="Varshney R.K."/>
            <person name="Song C."/>
            <person name="Saxena R.K."/>
            <person name="Azam S."/>
            <person name="Yu S."/>
            <person name="Sharpe A.G."/>
            <person name="Cannon S."/>
            <person name="Baek J."/>
            <person name="Rosen B.D."/>
            <person name="Tar'an B."/>
            <person name="Millan T."/>
            <person name="Zhang X."/>
            <person name="Ramsay L.D."/>
            <person name="Iwata A."/>
            <person name="Wang Y."/>
            <person name="Nelson W."/>
            <person name="Farmer A.D."/>
            <person name="Gaur P.M."/>
            <person name="Soderlund C."/>
            <person name="Penmetsa R.V."/>
            <person name="Xu C."/>
            <person name="Bharti A.K."/>
            <person name="He W."/>
            <person name="Winter P."/>
            <person name="Zhao S."/>
            <person name="Hane J.K."/>
            <person name="Carrasquilla-Garcia N."/>
            <person name="Condie J.A."/>
            <person name="Upadhyaya H.D."/>
            <person name="Luo M.C."/>
            <person name="Thudi M."/>
            <person name="Gowda C.L."/>
            <person name="Singh N.P."/>
            <person name="Lichtenzveig J."/>
            <person name="Gali K.K."/>
            <person name="Rubio J."/>
            <person name="Nadarajan N."/>
            <person name="Dolezel J."/>
            <person name="Bansal K.C."/>
            <person name="Xu X."/>
            <person name="Edwards D."/>
            <person name="Zhang G."/>
            <person name="Kahl G."/>
            <person name="Gil J."/>
            <person name="Singh K.B."/>
            <person name="Datta S.K."/>
            <person name="Jackson S.A."/>
            <person name="Wang J."/>
            <person name="Cook D.R."/>
        </authorList>
    </citation>
    <scope>NUCLEOTIDE SEQUENCE [LARGE SCALE GENOMIC DNA]</scope>
    <source>
        <strain evidence="2">cv. CDC Frontier</strain>
    </source>
</reference>
<evidence type="ECO:0000259" key="1">
    <source>
        <dbReference type="Pfam" id="PF07727"/>
    </source>
</evidence>
<feature type="domain" description="Reverse transcriptase Ty1/copia-type" evidence="1">
    <location>
        <begin position="2"/>
        <end position="63"/>
    </location>
</feature>
<dbReference type="PANTHER" id="PTHR11439:SF517">
    <property type="entry name" value="CYSTEINE-RICH RLK (RECEPTOR-LIKE PROTEIN KINASE) 8"/>
    <property type="match status" value="1"/>
</dbReference>
<dbReference type="InterPro" id="IPR043502">
    <property type="entry name" value="DNA/RNA_pol_sf"/>
</dbReference>
<evidence type="ECO:0000313" key="2">
    <source>
        <dbReference type="Proteomes" id="UP000087171"/>
    </source>
</evidence>
<evidence type="ECO:0000313" key="3">
    <source>
        <dbReference type="RefSeq" id="XP_027187919.1"/>
    </source>
</evidence>
<sequence>MNKRPIDVKWVYKLKLKPDGQIARYKSRLVAKGFLQKHGLDYDEVFAPVARIETVRMVVSIASYKGLKQAPRAWNKRIDRFLIEQQFEKCVNEHGVYVKKGAAAPALLICLYVDDLLLTGSDEVKISEFKFRMEKEFEMTDLDMLAYFLGIEFETRKNGIFMHQKRYASDVLKMFKMQDCNGSSTPSESGLVLSKEGNDLEGNDELIDPTTFKKIVGSLRYLCNTRPDISYSVGMVSRYMEKSRTSHYMAAKRILRYIKETIELELLYSIKLNEEEAEFIGFTDADWCGDMDDRKSTIDYVFTINNSPISWCSKKQSIVALSTCEAEYVAASRRACQAVWMA</sequence>
<dbReference type="AlphaFoldDB" id="A0A3Q7X2F6"/>